<dbReference type="Proteomes" id="UP001501444">
    <property type="component" value="Unassembled WGS sequence"/>
</dbReference>
<reference evidence="1 2" key="1">
    <citation type="journal article" date="2019" name="Int. J. Syst. Evol. Microbiol.">
        <title>The Global Catalogue of Microorganisms (GCM) 10K type strain sequencing project: providing services to taxonomists for standard genome sequencing and annotation.</title>
        <authorList>
            <consortium name="The Broad Institute Genomics Platform"/>
            <consortium name="The Broad Institute Genome Sequencing Center for Infectious Disease"/>
            <person name="Wu L."/>
            <person name="Ma J."/>
        </authorList>
    </citation>
    <scope>NUCLEOTIDE SEQUENCE [LARGE SCALE GENOMIC DNA]</scope>
    <source>
        <strain evidence="1 2">JCM 3272</strain>
    </source>
</reference>
<organism evidence="1 2">
    <name type="scientific">Dactylosporangium salmoneum</name>
    <dbReference type="NCBI Taxonomy" id="53361"/>
    <lineage>
        <taxon>Bacteria</taxon>
        <taxon>Bacillati</taxon>
        <taxon>Actinomycetota</taxon>
        <taxon>Actinomycetes</taxon>
        <taxon>Micromonosporales</taxon>
        <taxon>Micromonosporaceae</taxon>
        <taxon>Dactylosporangium</taxon>
    </lineage>
</organism>
<gene>
    <name evidence="1" type="ORF">GCM10010170_034260</name>
</gene>
<proteinExistence type="predicted"/>
<name>A0ABN3GAP4_9ACTN</name>
<evidence type="ECO:0000313" key="2">
    <source>
        <dbReference type="Proteomes" id="UP001501444"/>
    </source>
</evidence>
<dbReference type="EMBL" id="BAAARV010000025">
    <property type="protein sequence ID" value="GAA2347048.1"/>
    <property type="molecule type" value="Genomic_DNA"/>
</dbReference>
<sequence length="73" mass="7520">MTATSAAAVIEYRDGRPPVAVVAAGDDAVALRAFATTACEPGRSKFTARVAGGGLWQFDIDHTDVAAVRLVTS</sequence>
<evidence type="ECO:0000313" key="1">
    <source>
        <dbReference type="EMBL" id="GAA2347048.1"/>
    </source>
</evidence>
<accession>A0ABN3GAP4</accession>
<keyword evidence="2" id="KW-1185">Reference proteome</keyword>
<comment type="caution">
    <text evidence="1">The sequence shown here is derived from an EMBL/GenBank/DDBJ whole genome shotgun (WGS) entry which is preliminary data.</text>
</comment>
<dbReference type="RefSeq" id="WP_344613376.1">
    <property type="nucleotide sequence ID" value="NZ_BAAARV010000025.1"/>
</dbReference>
<protein>
    <submittedName>
        <fullName evidence="1">Uncharacterized protein</fullName>
    </submittedName>
</protein>